<evidence type="ECO:0000313" key="3">
    <source>
        <dbReference type="Proteomes" id="UP000252558"/>
    </source>
</evidence>
<comment type="caution">
    <text evidence="2">The sequence shown here is derived from an EMBL/GenBank/DDBJ whole genome shotgun (WGS) entry which is preliminary data.</text>
</comment>
<organism evidence="2 3">
    <name type="scientific">Corallincola holothuriorum</name>
    <dbReference type="NCBI Taxonomy" id="2282215"/>
    <lineage>
        <taxon>Bacteria</taxon>
        <taxon>Pseudomonadati</taxon>
        <taxon>Pseudomonadota</taxon>
        <taxon>Gammaproteobacteria</taxon>
        <taxon>Alteromonadales</taxon>
        <taxon>Psychromonadaceae</taxon>
        <taxon>Corallincola</taxon>
    </lineage>
</organism>
<accession>A0A368N4V9</accession>
<dbReference type="Proteomes" id="UP000252558">
    <property type="component" value="Unassembled WGS sequence"/>
</dbReference>
<dbReference type="EMBL" id="QPID01000009">
    <property type="protein sequence ID" value="RCU45607.1"/>
    <property type="molecule type" value="Genomic_DNA"/>
</dbReference>
<reference evidence="2 3" key="1">
    <citation type="submission" date="2018-07" db="EMBL/GenBank/DDBJ databases">
        <title>Corallincola holothuriorum sp. nov., a new facultative anaerobe isolated from sea cucumber Apostichopus japonicus.</title>
        <authorList>
            <person name="Xia H."/>
        </authorList>
    </citation>
    <scope>NUCLEOTIDE SEQUENCE [LARGE SCALE GENOMIC DNA]</scope>
    <source>
        <strain evidence="2 3">C4</strain>
    </source>
</reference>
<proteinExistence type="predicted"/>
<dbReference type="AlphaFoldDB" id="A0A368N4V9"/>
<dbReference type="Pfam" id="PF21837">
    <property type="entry name" value="DUF6896"/>
    <property type="match status" value="1"/>
</dbReference>
<feature type="domain" description="DUF6896" evidence="1">
    <location>
        <begin position="6"/>
        <end position="105"/>
    </location>
</feature>
<name>A0A368N4V9_9GAMM</name>
<protein>
    <recommendedName>
        <fullName evidence="1">DUF6896 domain-containing protein</fullName>
    </recommendedName>
</protein>
<gene>
    <name evidence="2" type="ORF">DU002_14165</name>
</gene>
<evidence type="ECO:0000313" key="2">
    <source>
        <dbReference type="EMBL" id="RCU45607.1"/>
    </source>
</evidence>
<dbReference type="InterPro" id="IPR054191">
    <property type="entry name" value="DUF6896"/>
</dbReference>
<evidence type="ECO:0000259" key="1">
    <source>
        <dbReference type="Pfam" id="PF21837"/>
    </source>
</evidence>
<sequence>MKEAFDIEEPMYFRQAGIARVGKIDSYSYSFHGIGCYFEFGDFEVDYDYAEDGRIDGFDLWRLSRFGEQYDEFKDYIASGKIELDFNTADASEEIVEFEQGNLYHLKNT</sequence>
<keyword evidence="3" id="KW-1185">Reference proteome</keyword>